<evidence type="ECO:0000313" key="4">
    <source>
        <dbReference type="Proteomes" id="UP000318693"/>
    </source>
</evidence>
<comment type="caution">
    <text evidence="3">The sequence shown here is derived from an EMBL/GenBank/DDBJ whole genome shotgun (WGS) entry which is preliminary data.</text>
</comment>
<dbReference type="Pfam" id="PF13561">
    <property type="entry name" value="adh_short_C2"/>
    <property type="match status" value="1"/>
</dbReference>
<dbReference type="PROSITE" id="PS00061">
    <property type="entry name" value="ADH_SHORT"/>
    <property type="match status" value="1"/>
</dbReference>
<dbReference type="RefSeq" id="WP_143416543.1">
    <property type="nucleotide sequence ID" value="NZ_VJXR01000001.1"/>
</dbReference>
<keyword evidence="4" id="KW-1185">Reference proteome</keyword>
<comment type="similarity">
    <text evidence="1">Belongs to the short-chain dehydrogenases/reductases (SDR) family.</text>
</comment>
<accession>A0A552WY96</accession>
<name>A0A552WY96_9MICO</name>
<dbReference type="GO" id="GO:0016491">
    <property type="term" value="F:oxidoreductase activity"/>
    <property type="evidence" value="ECO:0007669"/>
    <property type="project" value="UniProtKB-KW"/>
</dbReference>
<dbReference type="Gene3D" id="3.40.50.720">
    <property type="entry name" value="NAD(P)-binding Rossmann-like Domain"/>
    <property type="match status" value="1"/>
</dbReference>
<dbReference type="EMBL" id="VJXR01000001">
    <property type="protein sequence ID" value="TRW47589.1"/>
    <property type="molecule type" value="Genomic_DNA"/>
</dbReference>
<proteinExistence type="inferred from homology"/>
<dbReference type="PRINTS" id="PR00080">
    <property type="entry name" value="SDRFAMILY"/>
</dbReference>
<dbReference type="InterPro" id="IPR036291">
    <property type="entry name" value="NAD(P)-bd_dom_sf"/>
</dbReference>
<dbReference type="SUPFAM" id="SSF51735">
    <property type="entry name" value="NAD(P)-binding Rossmann-fold domains"/>
    <property type="match status" value="1"/>
</dbReference>
<dbReference type="InterPro" id="IPR002347">
    <property type="entry name" value="SDR_fam"/>
</dbReference>
<gene>
    <name evidence="3" type="ORF">FJ693_00315</name>
</gene>
<sequence length="251" mass="26117">MTAPTAPVALITGAGGGIAKSIVSRLLGEGWRLELADLDPAQVEQALAELPPADRNRVRVHRLDVTDEDSCQRVAQDSAARSGGLDALINAAGIMIRRDANATTSGDWRRVLDVNLTGSFLMAKACYPALRASDRAAIVSVSSSHAVLAARGSVAYSVSKAGLSHLTRLLALEWAPDQIRVNAVAPTVVPSPMTADVLADPAYVDRKLAAIPLGRPIQPEHVAAATSYLLSPDSGSTTGQTLLLDGGESLA</sequence>
<dbReference type="AlphaFoldDB" id="A0A552WY96"/>
<dbReference type="FunFam" id="3.40.50.720:FF:000084">
    <property type="entry name" value="Short-chain dehydrogenase reductase"/>
    <property type="match status" value="1"/>
</dbReference>
<dbReference type="PANTHER" id="PTHR24321">
    <property type="entry name" value="DEHYDROGENASES, SHORT CHAIN"/>
    <property type="match status" value="1"/>
</dbReference>
<dbReference type="PRINTS" id="PR00081">
    <property type="entry name" value="GDHRDH"/>
</dbReference>
<organism evidence="3 4">
    <name type="scientific">Georgenia yuyongxinii</name>
    <dbReference type="NCBI Taxonomy" id="2589797"/>
    <lineage>
        <taxon>Bacteria</taxon>
        <taxon>Bacillati</taxon>
        <taxon>Actinomycetota</taxon>
        <taxon>Actinomycetes</taxon>
        <taxon>Micrococcales</taxon>
        <taxon>Bogoriellaceae</taxon>
        <taxon>Georgenia</taxon>
    </lineage>
</organism>
<dbReference type="PANTHER" id="PTHR24321:SF8">
    <property type="entry name" value="ESTRADIOL 17-BETA-DEHYDROGENASE 8-RELATED"/>
    <property type="match status" value="1"/>
</dbReference>
<dbReference type="Proteomes" id="UP000318693">
    <property type="component" value="Unassembled WGS sequence"/>
</dbReference>
<dbReference type="InterPro" id="IPR020904">
    <property type="entry name" value="Sc_DH/Rdtase_CS"/>
</dbReference>
<evidence type="ECO:0000313" key="3">
    <source>
        <dbReference type="EMBL" id="TRW47589.1"/>
    </source>
</evidence>
<evidence type="ECO:0000256" key="1">
    <source>
        <dbReference type="ARBA" id="ARBA00006484"/>
    </source>
</evidence>
<reference evidence="3 4" key="1">
    <citation type="submission" date="2019-07" db="EMBL/GenBank/DDBJ databases">
        <title>Georgenia wutianyii sp. nov. and Georgenia *** sp. nov. isolated from plateau pika (Ochotona curzoniae) in the Qinghai-Tibet plateau of China.</title>
        <authorList>
            <person name="Tian Z."/>
        </authorList>
    </citation>
    <scope>NUCLEOTIDE SEQUENCE [LARGE SCALE GENOMIC DNA]</scope>
    <source>
        <strain evidence="3 4">Z446</strain>
    </source>
</reference>
<keyword evidence="2" id="KW-0560">Oxidoreductase</keyword>
<dbReference type="CDD" id="cd05233">
    <property type="entry name" value="SDR_c"/>
    <property type="match status" value="1"/>
</dbReference>
<protein>
    <submittedName>
        <fullName evidence="3">SDR family oxidoreductase</fullName>
    </submittedName>
</protein>
<evidence type="ECO:0000256" key="2">
    <source>
        <dbReference type="ARBA" id="ARBA00023002"/>
    </source>
</evidence>